<dbReference type="PANTHER" id="PTHR12110">
    <property type="entry name" value="HYDROXYPYRUVATE ISOMERASE"/>
    <property type="match status" value="1"/>
</dbReference>
<dbReference type="InterPro" id="IPR050312">
    <property type="entry name" value="IolE/XylAMocC-like"/>
</dbReference>
<dbReference type="Pfam" id="PF01261">
    <property type="entry name" value="AP_endonuc_2"/>
    <property type="match status" value="1"/>
</dbReference>
<accession>A0A1H0QDW0</accession>
<dbReference type="Proteomes" id="UP000198741">
    <property type="component" value="Chromosome I"/>
</dbReference>
<proteinExistence type="predicted"/>
<keyword evidence="3" id="KW-1185">Reference proteome</keyword>
<dbReference type="SUPFAM" id="SSF51658">
    <property type="entry name" value="Xylose isomerase-like"/>
    <property type="match status" value="1"/>
</dbReference>
<protein>
    <submittedName>
        <fullName evidence="2">D-tagatose 3-epimerase</fullName>
    </submittedName>
</protein>
<feature type="domain" description="Xylose isomerase-like TIM barrel" evidence="1">
    <location>
        <begin position="27"/>
        <end position="248"/>
    </location>
</feature>
<reference evidence="2 3" key="1">
    <citation type="submission" date="2016-10" db="EMBL/GenBank/DDBJ databases">
        <authorList>
            <person name="de Groot N.N."/>
        </authorList>
    </citation>
    <scope>NUCLEOTIDE SEQUENCE [LARGE SCALE GENOMIC DNA]</scope>
    <source>
        <strain evidence="3">P4-7,KCTC 19426,CECT 7604</strain>
    </source>
</reference>
<dbReference type="AlphaFoldDB" id="A0A1H0QDW0"/>
<name>A0A1H0QDW0_9ACTN</name>
<dbReference type="EMBL" id="LT629710">
    <property type="protein sequence ID" value="SDP14899.1"/>
    <property type="molecule type" value="Genomic_DNA"/>
</dbReference>
<dbReference type="PANTHER" id="PTHR12110:SF41">
    <property type="entry name" value="INOSOSE DEHYDRATASE"/>
    <property type="match status" value="1"/>
</dbReference>
<dbReference type="RefSeq" id="WP_090477195.1">
    <property type="nucleotide sequence ID" value="NZ_LT629710.1"/>
</dbReference>
<dbReference type="InterPro" id="IPR036237">
    <property type="entry name" value="Xyl_isomerase-like_sf"/>
</dbReference>
<evidence type="ECO:0000259" key="1">
    <source>
        <dbReference type="Pfam" id="PF01261"/>
    </source>
</evidence>
<dbReference type="STRING" id="1090615.SAMN04515671_3048"/>
<evidence type="ECO:0000313" key="3">
    <source>
        <dbReference type="Proteomes" id="UP000198741"/>
    </source>
</evidence>
<sequence length="292" mass="31451">MSNSLIGCHALVWTGTFDPDGIRLSVEKTKRAGFDLVEFPLMDPFTFDTAVAKAALAQHGMAASASLGLSPATDVSSEDPAIVASGQKLLMRALEVVAELGGTQLCGVIYSAMKKYMDPLTEQGLANSIDAIGKVADRAAELGLSIALETVNRYETNILNTGRQALAYVEKVGRDNVAVHLDSYHMNIEESDMYAPVLDCGDKLGYVHIGESHRGYLGTGSVDFDSYFKALGRIGYQGPIVFESFSSAVVAPDLSRMLGIWRNLWDDNEELASNANDFIRGHITAVASINLH</sequence>
<evidence type="ECO:0000313" key="2">
    <source>
        <dbReference type="EMBL" id="SDP14899.1"/>
    </source>
</evidence>
<organism evidence="2 3">
    <name type="scientific">Nakamurella panacisegetis</name>
    <dbReference type="NCBI Taxonomy" id="1090615"/>
    <lineage>
        <taxon>Bacteria</taxon>
        <taxon>Bacillati</taxon>
        <taxon>Actinomycetota</taxon>
        <taxon>Actinomycetes</taxon>
        <taxon>Nakamurellales</taxon>
        <taxon>Nakamurellaceae</taxon>
        <taxon>Nakamurella</taxon>
    </lineage>
</organism>
<dbReference type="OrthoDB" id="9801426at2"/>
<dbReference type="Gene3D" id="3.20.20.150">
    <property type="entry name" value="Divalent-metal-dependent TIM barrel enzymes"/>
    <property type="match status" value="1"/>
</dbReference>
<gene>
    <name evidence="2" type="ORF">SAMN04515671_3048</name>
</gene>
<dbReference type="InterPro" id="IPR013022">
    <property type="entry name" value="Xyl_isomerase-like_TIM-brl"/>
</dbReference>